<accession>A0A250XR48</accession>
<organism evidence="1 2">
    <name type="scientific">Chlamydomonas eustigma</name>
    <dbReference type="NCBI Taxonomy" id="1157962"/>
    <lineage>
        <taxon>Eukaryota</taxon>
        <taxon>Viridiplantae</taxon>
        <taxon>Chlorophyta</taxon>
        <taxon>core chlorophytes</taxon>
        <taxon>Chlorophyceae</taxon>
        <taxon>CS clade</taxon>
        <taxon>Chlamydomonadales</taxon>
        <taxon>Chlamydomonadaceae</taxon>
        <taxon>Chlamydomonas</taxon>
    </lineage>
</organism>
<keyword evidence="2" id="KW-1185">Reference proteome</keyword>
<dbReference type="EMBL" id="BEGY01000168">
    <property type="protein sequence ID" value="GAX85429.1"/>
    <property type="molecule type" value="Genomic_DNA"/>
</dbReference>
<protein>
    <submittedName>
        <fullName evidence="1">Uncharacterized protein</fullName>
    </submittedName>
</protein>
<proteinExistence type="predicted"/>
<dbReference type="AlphaFoldDB" id="A0A250XR48"/>
<sequence length="112" mass="12394">MRRVTTALASYCSRNGRSIRHMPPNRRAKCYKVYSCNWNDICLGSVLPDSCKGAVEVQHVSIQGRGRGVVAKEDVLVGSVIMICTPLVFASDVEGTIPDMDELLQQYVVAYE</sequence>
<dbReference type="Proteomes" id="UP000232323">
    <property type="component" value="Unassembled WGS sequence"/>
</dbReference>
<dbReference type="SUPFAM" id="SSF82199">
    <property type="entry name" value="SET domain"/>
    <property type="match status" value="1"/>
</dbReference>
<gene>
    <name evidence="1" type="ORF">CEUSTIGMA_g12845.t1</name>
</gene>
<evidence type="ECO:0000313" key="1">
    <source>
        <dbReference type="EMBL" id="GAX85429.1"/>
    </source>
</evidence>
<comment type="caution">
    <text evidence="1">The sequence shown here is derived from an EMBL/GenBank/DDBJ whole genome shotgun (WGS) entry which is preliminary data.</text>
</comment>
<dbReference type="InterPro" id="IPR046341">
    <property type="entry name" value="SET_dom_sf"/>
</dbReference>
<evidence type="ECO:0000313" key="2">
    <source>
        <dbReference type="Proteomes" id="UP000232323"/>
    </source>
</evidence>
<reference evidence="1 2" key="1">
    <citation type="submission" date="2017-08" db="EMBL/GenBank/DDBJ databases">
        <title>Acidophilic green algal genome provides insights into adaptation to an acidic environment.</title>
        <authorList>
            <person name="Hirooka S."/>
            <person name="Hirose Y."/>
            <person name="Kanesaki Y."/>
            <person name="Higuchi S."/>
            <person name="Fujiwara T."/>
            <person name="Onuma R."/>
            <person name="Era A."/>
            <person name="Ohbayashi R."/>
            <person name="Uzuka A."/>
            <person name="Nozaki H."/>
            <person name="Yoshikawa H."/>
            <person name="Miyagishima S.Y."/>
        </authorList>
    </citation>
    <scope>NUCLEOTIDE SEQUENCE [LARGE SCALE GENOMIC DNA]</scope>
    <source>
        <strain evidence="1 2">NIES-2499</strain>
    </source>
</reference>
<name>A0A250XR48_9CHLO</name>